<feature type="transmembrane region" description="Helical" evidence="1">
    <location>
        <begin position="81"/>
        <end position="98"/>
    </location>
</feature>
<evidence type="ECO:0000313" key="2">
    <source>
        <dbReference type="EMBL" id="CEQ40482.1"/>
    </source>
</evidence>
<evidence type="ECO:0000313" key="3">
    <source>
        <dbReference type="Proteomes" id="UP000243876"/>
    </source>
</evidence>
<keyword evidence="1" id="KW-0812">Transmembrane</keyword>
<organism evidence="2 3">
    <name type="scientific">Sporidiobolus salmonicolor</name>
    <name type="common">Yeast-like fungus</name>
    <name type="synonym">Sporobolomyces salmonicolor</name>
    <dbReference type="NCBI Taxonomy" id="5005"/>
    <lineage>
        <taxon>Eukaryota</taxon>
        <taxon>Fungi</taxon>
        <taxon>Dikarya</taxon>
        <taxon>Basidiomycota</taxon>
        <taxon>Pucciniomycotina</taxon>
        <taxon>Microbotryomycetes</taxon>
        <taxon>Sporidiobolales</taxon>
        <taxon>Sporidiobolaceae</taxon>
        <taxon>Sporobolomyces</taxon>
    </lineage>
</organism>
<dbReference type="EMBL" id="CENE01000007">
    <property type="protein sequence ID" value="CEQ40482.1"/>
    <property type="molecule type" value="Genomic_DNA"/>
</dbReference>
<keyword evidence="1" id="KW-0472">Membrane</keyword>
<sequence>MPVNVDTHVKRGHPIVFGLLILFSLIEWIQCAVLVASYNHHNDYPSDSIRDRVRFLLFCGLWTFVFSIAYIVGFFKATSSFAFSIASHAVWIFVTWVFW</sequence>
<keyword evidence="1" id="KW-1133">Transmembrane helix</keyword>
<dbReference type="OrthoDB" id="2117453at2759"/>
<gene>
    <name evidence="2" type="primary">SPOSA6832_02104</name>
</gene>
<feature type="transmembrane region" description="Helical" evidence="1">
    <location>
        <begin position="55"/>
        <end position="75"/>
    </location>
</feature>
<dbReference type="AlphaFoldDB" id="A0A0D6EKD5"/>
<name>A0A0D6EKD5_SPOSA</name>
<dbReference type="Proteomes" id="UP000243876">
    <property type="component" value="Unassembled WGS sequence"/>
</dbReference>
<evidence type="ECO:0000256" key="1">
    <source>
        <dbReference type="SAM" id="Phobius"/>
    </source>
</evidence>
<accession>A0A0D6EKD5</accession>
<reference evidence="3" key="1">
    <citation type="submission" date="2015-02" db="EMBL/GenBank/DDBJ databases">
        <authorList>
            <person name="Gon?alves P."/>
        </authorList>
    </citation>
    <scope>NUCLEOTIDE SEQUENCE [LARGE SCALE GENOMIC DNA]</scope>
</reference>
<keyword evidence="3" id="KW-1185">Reference proteome</keyword>
<proteinExistence type="predicted"/>
<protein>
    <submittedName>
        <fullName evidence="2">SPOSA6832_02104-mRNA-1:cds</fullName>
    </submittedName>
</protein>
<feature type="transmembrane region" description="Helical" evidence="1">
    <location>
        <begin position="15"/>
        <end position="35"/>
    </location>
</feature>